<keyword evidence="3" id="KW-1185">Reference proteome</keyword>
<feature type="domain" description="Methyltransferase type 11" evidence="1">
    <location>
        <begin position="61"/>
        <end position="158"/>
    </location>
</feature>
<evidence type="ECO:0000313" key="2">
    <source>
        <dbReference type="EMBL" id="QDQ96569.1"/>
    </source>
</evidence>
<proteinExistence type="predicted"/>
<name>A0A516X0F9_9ACTN</name>
<evidence type="ECO:0000313" key="3">
    <source>
        <dbReference type="Proteomes" id="UP000317344"/>
    </source>
</evidence>
<organism evidence="2 3">
    <name type="scientific">Tomitella fengzijianii</name>
    <dbReference type="NCBI Taxonomy" id="2597660"/>
    <lineage>
        <taxon>Bacteria</taxon>
        <taxon>Bacillati</taxon>
        <taxon>Actinomycetota</taxon>
        <taxon>Actinomycetes</taxon>
        <taxon>Mycobacteriales</taxon>
        <taxon>Tomitella</taxon>
    </lineage>
</organism>
<dbReference type="Pfam" id="PF08241">
    <property type="entry name" value="Methyltransf_11"/>
    <property type="match status" value="1"/>
</dbReference>
<dbReference type="InterPro" id="IPR013216">
    <property type="entry name" value="Methyltransf_11"/>
</dbReference>
<dbReference type="EMBL" id="CP041765">
    <property type="protein sequence ID" value="QDQ96569.1"/>
    <property type="molecule type" value="Genomic_DNA"/>
</dbReference>
<dbReference type="RefSeq" id="WP_143906387.1">
    <property type="nucleotide sequence ID" value="NZ_CP041765.1"/>
</dbReference>
<reference evidence="2 3" key="2">
    <citation type="submission" date="2019-07" db="EMBL/GenBank/DDBJ databases">
        <authorList>
            <person name="Huang Y."/>
        </authorList>
    </citation>
    <scope>NUCLEOTIDE SEQUENCE [LARGE SCALE GENOMIC DNA]</scope>
    <source>
        <strain evidence="2 3">HY188</strain>
    </source>
</reference>
<dbReference type="GO" id="GO:0008757">
    <property type="term" value="F:S-adenosylmethionine-dependent methyltransferase activity"/>
    <property type="evidence" value="ECO:0007669"/>
    <property type="project" value="InterPro"/>
</dbReference>
<dbReference type="GO" id="GO:0032259">
    <property type="term" value="P:methylation"/>
    <property type="evidence" value="ECO:0007669"/>
    <property type="project" value="UniProtKB-KW"/>
</dbReference>
<reference evidence="2 3" key="1">
    <citation type="submission" date="2019-07" db="EMBL/GenBank/DDBJ databases">
        <title>Tomitella cavernea sp. nov., an actinomycete isolated from soil.</title>
        <authorList>
            <person name="Cheng J."/>
        </authorList>
    </citation>
    <scope>NUCLEOTIDE SEQUENCE [LARGE SCALE GENOMIC DNA]</scope>
    <source>
        <strain evidence="2 3">HY188</strain>
    </source>
</reference>
<accession>A0A516X0F9</accession>
<dbReference type="CDD" id="cd02440">
    <property type="entry name" value="AdoMet_MTases"/>
    <property type="match status" value="1"/>
</dbReference>
<dbReference type="AlphaFoldDB" id="A0A516X0F9"/>
<sequence length="288" mass="29968">MDEGAGASGAAGAAGGAGALDWDGEHGAFWVREQEHQDAVLRPFVAPLLDAAGVDAGTAVLDVGCGCGATTRAAAERGAAPVMGLDLSSAMLARARELATAQGAGGVDFVQGDAQTHPFAPATFDAVISRFGVMFFDDPHAAFRGFARALRPGGTLAFVCWQSARRNPHISLPMRAIVAAFPEALPRDTPQPPFSMAEPDDVRELLEGTGFGDVGFEPIEQELRVGDDPDQVLAHYLSGPMARLLLEPQPAAEVEAVAKRIRGQLAEHAGSDGVHLGSAAWLVTARAR</sequence>
<keyword evidence="2" id="KW-0808">Transferase</keyword>
<dbReference type="KEGG" id="toy:FO059_03485"/>
<dbReference type="PANTHER" id="PTHR43591">
    <property type="entry name" value="METHYLTRANSFERASE"/>
    <property type="match status" value="1"/>
</dbReference>
<evidence type="ECO:0000259" key="1">
    <source>
        <dbReference type="Pfam" id="PF08241"/>
    </source>
</evidence>
<dbReference type="PANTHER" id="PTHR43591:SF24">
    <property type="entry name" value="2-METHOXY-6-POLYPRENYL-1,4-BENZOQUINOL METHYLASE, MITOCHONDRIAL"/>
    <property type="match status" value="1"/>
</dbReference>
<keyword evidence="2" id="KW-0489">Methyltransferase</keyword>
<dbReference type="OrthoDB" id="9777638at2"/>
<dbReference type="Proteomes" id="UP000317344">
    <property type="component" value="Chromosome"/>
</dbReference>
<protein>
    <submittedName>
        <fullName evidence="2">Class I SAM-dependent methyltransferase</fullName>
    </submittedName>
</protein>
<dbReference type="InterPro" id="IPR029063">
    <property type="entry name" value="SAM-dependent_MTases_sf"/>
</dbReference>
<gene>
    <name evidence="2" type="ORF">FO059_03485</name>
</gene>
<dbReference type="Gene3D" id="3.40.50.150">
    <property type="entry name" value="Vaccinia Virus protein VP39"/>
    <property type="match status" value="1"/>
</dbReference>
<dbReference type="SUPFAM" id="SSF53335">
    <property type="entry name" value="S-adenosyl-L-methionine-dependent methyltransferases"/>
    <property type="match status" value="1"/>
</dbReference>